<dbReference type="Proteomes" id="UP000321933">
    <property type="component" value="Unassembled WGS sequence"/>
</dbReference>
<gene>
    <name evidence="4" type="ORF">FVW59_16790</name>
</gene>
<protein>
    <submittedName>
        <fullName evidence="4">PEP-CTERM sorting domain-containing protein</fullName>
    </submittedName>
</protein>
<name>A0A5C8ZPU3_9GAMM</name>
<dbReference type="OrthoDB" id="7066458at2"/>
<keyword evidence="2" id="KW-0732">Signal</keyword>
<keyword evidence="1" id="KW-0472">Membrane</keyword>
<dbReference type="AlphaFoldDB" id="A0A5C8ZPU3"/>
<feature type="domain" description="Ice-binding protein C-terminal" evidence="3">
    <location>
        <begin position="179"/>
        <end position="201"/>
    </location>
</feature>
<evidence type="ECO:0000259" key="3">
    <source>
        <dbReference type="Pfam" id="PF07589"/>
    </source>
</evidence>
<reference evidence="4 5" key="1">
    <citation type="submission" date="2019-08" db="EMBL/GenBank/DDBJ databases">
        <title>Parahaliea maris sp. nov., isolated from the surface seawater.</title>
        <authorList>
            <person name="Liu Y."/>
        </authorList>
    </citation>
    <scope>NUCLEOTIDE SEQUENCE [LARGE SCALE GENOMIC DNA]</scope>
    <source>
        <strain evidence="4 5">S2-26</strain>
    </source>
</reference>
<evidence type="ECO:0000256" key="2">
    <source>
        <dbReference type="SAM" id="SignalP"/>
    </source>
</evidence>
<keyword evidence="1" id="KW-1133">Transmembrane helix</keyword>
<evidence type="ECO:0000313" key="4">
    <source>
        <dbReference type="EMBL" id="TXS89670.1"/>
    </source>
</evidence>
<keyword evidence="5" id="KW-1185">Reference proteome</keyword>
<proteinExistence type="predicted"/>
<dbReference type="EMBL" id="VRYZ01000008">
    <property type="protein sequence ID" value="TXS89670.1"/>
    <property type="molecule type" value="Genomic_DNA"/>
</dbReference>
<dbReference type="NCBIfam" id="TIGR02595">
    <property type="entry name" value="PEP_CTERM"/>
    <property type="match status" value="1"/>
</dbReference>
<feature type="signal peptide" evidence="2">
    <location>
        <begin position="1"/>
        <end position="22"/>
    </location>
</feature>
<accession>A0A5C8ZPU3</accession>
<dbReference type="InterPro" id="IPR013424">
    <property type="entry name" value="Ice-binding_C"/>
</dbReference>
<evidence type="ECO:0000313" key="5">
    <source>
        <dbReference type="Proteomes" id="UP000321933"/>
    </source>
</evidence>
<sequence length="207" mass="21337">MKKLLQQLTLAAGVIFGASANAAIIEVVDVVGPANMFDSNGLQNNLVSGLASGRGYNTVNFTHDLTDNPEFPFEDVISGMISIALYDDQVSYCLPFVGCYNGDDLALEVALIVVAGFDFETGNINFGTGGGFNAGLGTQALTDAEAGSVAVNISPLVGLGATDFYVGLSTLTLQVESNPVPVPTTLALFGLGLLGLGAVRKRKQATA</sequence>
<organism evidence="4 5">
    <name type="scientific">Parahaliea aestuarii</name>
    <dbReference type="NCBI Taxonomy" id="1852021"/>
    <lineage>
        <taxon>Bacteria</taxon>
        <taxon>Pseudomonadati</taxon>
        <taxon>Pseudomonadota</taxon>
        <taxon>Gammaproteobacteria</taxon>
        <taxon>Cellvibrionales</taxon>
        <taxon>Halieaceae</taxon>
        <taxon>Parahaliea</taxon>
    </lineage>
</organism>
<feature type="chain" id="PRO_5022892204" evidence="2">
    <location>
        <begin position="23"/>
        <end position="207"/>
    </location>
</feature>
<evidence type="ECO:0000256" key="1">
    <source>
        <dbReference type="SAM" id="Phobius"/>
    </source>
</evidence>
<dbReference type="RefSeq" id="WP_148065528.1">
    <property type="nucleotide sequence ID" value="NZ_VRYZ01000008.1"/>
</dbReference>
<comment type="caution">
    <text evidence="4">The sequence shown here is derived from an EMBL/GenBank/DDBJ whole genome shotgun (WGS) entry which is preliminary data.</text>
</comment>
<feature type="transmembrane region" description="Helical" evidence="1">
    <location>
        <begin position="180"/>
        <end position="199"/>
    </location>
</feature>
<keyword evidence="1" id="KW-0812">Transmembrane</keyword>
<dbReference type="Pfam" id="PF07589">
    <property type="entry name" value="PEP-CTERM"/>
    <property type="match status" value="1"/>
</dbReference>